<evidence type="ECO:0000313" key="3">
    <source>
        <dbReference type="Proteomes" id="UP001184150"/>
    </source>
</evidence>
<protein>
    <submittedName>
        <fullName evidence="2">Cholesterol transport system auxiliary component</fullName>
    </submittedName>
</protein>
<accession>A0ABU1MP04</accession>
<dbReference type="SUPFAM" id="SSF159594">
    <property type="entry name" value="XCC0632-like"/>
    <property type="match status" value="1"/>
</dbReference>
<dbReference type="InterPro" id="IPR005586">
    <property type="entry name" value="ABC_trans_aux"/>
</dbReference>
<evidence type="ECO:0000259" key="1">
    <source>
        <dbReference type="Pfam" id="PF03886"/>
    </source>
</evidence>
<reference evidence="2 3" key="1">
    <citation type="submission" date="2023-07" db="EMBL/GenBank/DDBJ databases">
        <title>Sorghum-associated microbial communities from plants grown in Nebraska, USA.</title>
        <authorList>
            <person name="Schachtman D."/>
        </authorList>
    </citation>
    <scope>NUCLEOTIDE SEQUENCE [LARGE SCALE GENOMIC DNA]</scope>
    <source>
        <strain evidence="2 3">DS1027</strain>
    </source>
</reference>
<organism evidence="2 3">
    <name type="scientific">Novosphingobium capsulatum</name>
    <dbReference type="NCBI Taxonomy" id="13688"/>
    <lineage>
        <taxon>Bacteria</taxon>
        <taxon>Pseudomonadati</taxon>
        <taxon>Pseudomonadota</taxon>
        <taxon>Alphaproteobacteria</taxon>
        <taxon>Sphingomonadales</taxon>
        <taxon>Sphingomonadaceae</taxon>
        <taxon>Novosphingobium</taxon>
    </lineage>
</organism>
<gene>
    <name evidence="2" type="ORF">J2792_002518</name>
</gene>
<dbReference type="PROSITE" id="PS51257">
    <property type="entry name" value="PROKAR_LIPOPROTEIN"/>
    <property type="match status" value="1"/>
</dbReference>
<name>A0ABU1MP04_9SPHN</name>
<dbReference type="Gene3D" id="3.40.50.10610">
    <property type="entry name" value="ABC-type transport auxiliary lipoprotein component"/>
    <property type="match status" value="1"/>
</dbReference>
<keyword evidence="3" id="KW-1185">Reference proteome</keyword>
<dbReference type="RefSeq" id="WP_062785199.1">
    <property type="nucleotide sequence ID" value="NZ_CP140000.1"/>
</dbReference>
<sequence>MPFRPLIPASRPALGALLVAALSLSGCVSIGGKAPATLLALSSDATVPAGQGASGTLAKSVVVMEPSADARVSVLRVPVQIDASNVAYIKKTQWVERPARQLQHLIAETLRAKGGRLVVESDIDQWQQRLSGRLLAMGYDLPSHSAVVRFDAVKEAPGGQIETRRFEARVPNVSDDAAAIGPALNQAANDVARQVVDWLG</sequence>
<feature type="domain" description="ABC-type transport auxiliary lipoprotein component" evidence="1">
    <location>
        <begin position="48"/>
        <end position="195"/>
    </location>
</feature>
<dbReference type="EMBL" id="JAVDRD010000006">
    <property type="protein sequence ID" value="MDR6511642.1"/>
    <property type="molecule type" value="Genomic_DNA"/>
</dbReference>
<dbReference type="Proteomes" id="UP001184150">
    <property type="component" value="Unassembled WGS sequence"/>
</dbReference>
<proteinExistence type="predicted"/>
<evidence type="ECO:0000313" key="2">
    <source>
        <dbReference type="EMBL" id="MDR6511642.1"/>
    </source>
</evidence>
<dbReference type="Pfam" id="PF03886">
    <property type="entry name" value="ABC_trans_aux"/>
    <property type="match status" value="1"/>
</dbReference>
<comment type="caution">
    <text evidence="2">The sequence shown here is derived from an EMBL/GenBank/DDBJ whole genome shotgun (WGS) entry which is preliminary data.</text>
</comment>